<organism evidence="6 7">
    <name type="scientific">Mycena maculata</name>
    <dbReference type="NCBI Taxonomy" id="230809"/>
    <lineage>
        <taxon>Eukaryota</taxon>
        <taxon>Fungi</taxon>
        <taxon>Dikarya</taxon>
        <taxon>Basidiomycota</taxon>
        <taxon>Agaricomycotina</taxon>
        <taxon>Agaricomycetes</taxon>
        <taxon>Agaricomycetidae</taxon>
        <taxon>Agaricales</taxon>
        <taxon>Marasmiineae</taxon>
        <taxon>Mycenaceae</taxon>
        <taxon>Mycena</taxon>
    </lineage>
</organism>
<feature type="compositionally biased region" description="Low complexity" evidence="3">
    <location>
        <begin position="449"/>
        <end position="485"/>
    </location>
</feature>
<dbReference type="InterPro" id="IPR052631">
    <property type="entry name" value="Paired_homeobox_Bicoid"/>
</dbReference>
<keyword evidence="1 2" id="KW-0539">Nucleus</keyword>
<evidence type="ECO:0000313" key="6">
    <source>
        <dbReference type="EMBL" id="KAJ7722641.1"/>
    </source>
</evidence>
<dbReference type="SMART" id="SM00389">
    <property type="entry name" value="HOX"/>
    <property type="match status" value="1"/>
</dbReference>
<evidence type="ECO:0000256" key="1">
    <source>
        <dbReference type="PROSITE-ProRule" id="PRU00108"/>
    </source>
</evidence>
<dbReference type="InterPro" id="IPR001356">
    <property type="entry name" value="HD"/>
</dbReference>
<reference evidence="6" key="1">
    <citation type="submission" date="2023-03" db="EMBL/GenBank/DDBJ databases">
        <title>Massive genome expansion in bonnet fungi (Mycena s.s.) driven by repeated elements and novel gene families across ecological guilds.</title>
        <authorList>
            <consortium name="Lawrence Berkeley National Laboratory"/>
            <person name="Harder C.B."/>
            <person name="Miyauchi S."/>
            <person name="Viragh M."/>
            <person name="Kuo A."/>
            <person name="Thoen E."/>
            <person name="Andreopoulos B."/>
            <person name="Lu D."/>
            <person name="Skrede I."/>
            <person name="Drula E."/>
            <person name="Henrissat B."/>
            <person name="Morin E."/>
            <person name="Kohler A."/>
            <person name="Barry K."/>
            <person name="LaButti K."/>
            <person name="Morin E."/>
            <person name="Salamov A."/>
            <person name="Lipzen A."/>
            <person name="Mereny Z."/>
            <person name="Hegedus B."/>
            <person name="Baldrian P."/>
            <person name="Stursova M."/>
            <person name="Weitz H."/>
            <person name="Taylor A."/>
            <person name="Grigoriev I.V."/>
            <person name="Nagy L.G."/>
            <person name="Martin F."/>
            <person name="Kauserud H."/>
        </authorList>
    </citation>
    <scope>NUCLEOTIDE SEQUENCE</scope>
    <source>
        <strain evidence="6">CBHHK188m</strain>
    </source>
</reference>
<feature type="region of interest" description="Disordered" evidence="3">
    <location>
        <begin position="243"/>
        <end position="543"/>
    </location>
</feature>
<keyword evidence="1 2" id="KW-0238">DNA-binding</keyword>
<feature type="compositionally biased region" description="Basic and acidic residues" evidence="3">
    <location>
        <begin position="280"/>
        <end position="289"/>
    </location>
</feature>
<feature type="DNA-binding region" description="Homeobox" evidence="1">
    <location>
        <begin position="193"/>
        <end position="252"/>
    </location>
</feature>
<dbReference type="Gene3D" id="1.10.10.60">
    <property type="entry name" value="Homeodomain-like"/>
    <property type="match status" value="1"/>
</dbReference>
<feature type="signal peptide" evidence="4">
    <location>
        <begin position="1"/>
        <end position="23"/>
    </location>
</feature>
<gene>
    <name evidence="6" type="ORF">DFH07DRAFT_286285</name>
</gene>
<dbReference type="PROSITE" id="PS50071">
    <property type="entry name" value="HOMEOBOX_2"/>
    <property type="match status" value="1"/>
</dbReference>
<feature type="region of interest" description="Disordered" evidence="3">
    <location>
        <begin position="63"/>
        <end position="93"/>
    </location>
</feature>
<name>A0AAD7HKI7_9AGAR</name>
<feature type="compositionally biased region" description="Basic and acidic residues" evidence="3">
    <location>
        <begin position="151"/>
        <end position="161"/>
    </location>
</feature>
<feature type="region of interest" description="Disordered" evidence="3">
    <location>
        <begin position="124"/>
        <end position="202"/>
    </location>
</feature>
<feature type="domain" description="Homeobox" evidence="5">
    <location>
        <begin position="191"/>
        <end position="251"/>
    </location>
</feature>
<dbReference type="InterPro" id="IPR009057">
    <property type="entry name" value="Homeodomain-like_sf"/>
</dbReference>
<feature type="compositionally biased region" description="Pro residues" evidence="3">
    <location>
        <begin position="529"/>
        <end position="543"/>
    </location>
</feature>
<dbReference type="GO" id="GO:0000981">
    <property type="term" value="F:DNA-binding transcription factor activity, RNA polymerase II-specific"/>
    <property type="evidence" value="ECO:0007669"/>
    <property type="project" value="TreeGrafter"/>
</dbReference>
<comment type="caution">
    <text evidence="6">The sequence shown here is derived from an EMBL/GenBank/DDBJ whole genome shotgun (WGS) entry which is preliminary data.</text>
</comment>
<evidence type="ECO:0000256" key="2">
    <source>
        <dbReference type="RuleBase" id="RU000682"/>
    </source>
</evidence>
<dbReference type="EMBL" id="JARJLG010000255">
    <property type="protein sequence ID" value="KAJ7722641.1"/>
    <property type="molecule type" value="Genomic_DNA"/>
</dbReference>
<dbReference type="PANTHER" id="PTHR46255">
    <property type="entry name" value="SHORT STATURE HOMEOBOX"/>
    <property type="match status" value="1"/>
</dbReference>
<keyword evidence="7" id="KW-1185">Reference proteome</keyword>
<sequence length="543" mass="59031">MNLTPRKSIGAWCTVFLFSLSYHDLFLRSSFPACVWVRQCAELSVTISALTIPAPHRCMSKSRSITPTPNIHSPINIPSSSPPTPSRIPADDTITTTTTTTAQTTFGGSSHPSTSFTHFHSFVSSQTSPDDLIHRRPSPDSPPMAKRMRRQSPEDTSRSRSSDSQSGMADTEEPEATSPYSETSPPAVAPLKKKRTRTLTTPHQSAVLHALLAQSRFPTTAMREEVGRNIGLSARKVQIWFQNQRQKARRPGSDTSQSGQPQYGSFPNAQPSFSSASEHPMPREREGRAIPHAYSGYPPSEQFLGSAEAPPQLLGPGMPGRSQRGRPALHLESNELPPLYSRDLPAPPYSSRSLPGPRTLDSENAEGTFPFRRTHEDDPSRTLPPLVFHQSSRRLGTHSSSMLARSAPTTPSHASFRMSPSPSPTFAHNPPEHQSYSSSALGLPPPFTLQPQPQWDSSSSHRPQSSSWSRSGSHSTRGSSSPPTSFLNESSPEDDGNTPRLGPAQPSRSGRYDPVRAVFVPYSPTTSDPRPPSTGPPPSAPPA</sequence>
<dbReference type="GO" id="GO:1990837">
    <property type="term" value="F:sequence-specific double-stranded DNA binding"/>
    <property type="evidence" value="ECO:0007669"/>
    <property type="project" value="TreeGrafter"/>
</dbReference>
<evidence type="ECO:0000256" key="3">
    <source>
        <dbReference type="SAM" id="MobiDB-lite"/>
    </source>
</evidence>
<dbReference type="Proteomes" id="UP001215280">
    <property type="component" value="Unassembled WGS sequence"/>
</dbReference>
<dbReference type="CDD" id="cd00086">
    <property type="entry name" value="homeodomain"/>
    <property type="match status" value="1"/>
</dbReference>
<feature type="compositionally biased region" description="Low complexity" evidence="3">
    <location>
        <begin position="64"/>
        <end position="79"/>
    </location>
</feature>
<evidence type="ECO:0000313" key="7">
    <source>
        <dbReference type="Proteomes" id="UP001215280"/>
    </source>
</evidence>
<dbReference type="SUPFAM" id="SSF46689">
    <property type="entry name" value="Homeodomain-like"/>
    <property type="match status" value="1"/>
</dbReference>
<accession>A0AAD7HKI7</accession>
<dbReference type="PANTHER" id="PTHR46255:SF3">
    <property type="entry name" value="HOMEOBOX DOMAIN-CONTAINING PROTEIN"/>
    <property type="match status" value="1"/>
</dbReference>
<feature type="compositionally biased region" description="Polar residues" evidence="3">
    <location>
        <begin position="253"/>
        <end position="277"/>
    </location>
</feature>
<keyword evidence="1 2" id="KW-0371">Homeobox</keyword>
<keyword evidence="4" id="KW-0732">Signal</keyword>
<evidence type="ECO:0000256" key="4">
    <source>
        <dbReference type="SAM" id="SignalP"/>
    </source>
</evidence>
<feature type="chain" id="PRO_5042215002" description="Homeobox domain-containing protein" evidence="4">
    <location>
        <begin position="24"/>
        <end position="543"/>
    </location>
</feature>
<feature type="compositionally biased region" description="Polar residues" evidence="3">
    <location>
        <begin position="397"/>
        <end position="440"/>
    </location>
</feature>
<comment type="subcellular location">
    <subcellularLocation>
        <location evidence="1 2">Nucleus</location>
    </subcellularLocation>
</comment>
<evidence type="ECO:0000259" key="5">
    <source>
        <dbReference type="PROSITE" id="PS50071"/>
    </source>
</evidence>
<dbReference type="AlphaFoldDB" id="A0AAD7HKI7"/>
<dbReference type="Pfam" id="PF00046">
    <property type="entry name" value="Homeodomain"/>
    <property type="match status" value="1"/>
</dbReference>
<proteinExistence type="predicted"/>
<protein>
    <recommendedName>
        <fullName evidence="5">Homeobox domain-containing protein</fullName>
    </recommendedName>
</protein>
<dbReference type="GO" id="GO:0005634">
    <property type="term" value="C:nucleus"/>
    <property type="evidence" value="ECO:0007669"/>
    <property type="project" value="UniProtKB-SubCell"/>
</dbReference>